<sequence>MHRSRFALAVLMLLATSAQAGIDAAGTTSANFLSVGNGAAIVSMGGAAIGTGGSLNAAAWNPASLGLLAGPQYSISHATLAMETSQDWLSAGGRFRNGATRWSLSAIYENDGDFEGRDAFGASTGTFNASNLAFGAGFARPFGEVFSLGAGVKWVNEYLGEVSGSGLCFDLGVQGHSGAFGFGAAARNIGGSMKFDSGSYPMPAVYGVGASWADPVRGLRLNLDANFPSDYYNDVRFGAEWMWQNRVALRTGYRMEVGATGGEPLGGPTFGMGAGTNGMWVDYAFLAGQTETQGAHRLSFSVHPGFMNPGGFAMAPTPVAPRDPLAIVREPAKPAEQQPVAIVREPAKPAEQQPVAIVREPAKPAEQQPVAIVREPAKPAEQQPVAIVREPAKPAVSMPAAAPPVAVASPKLPAPVLRVSNASEPVAAVAPVPVVRIEAPADAGAESPEARQIAVAPRPLRTDKSARVPKLVVPKAEPVAIVREPVKPAQPAEAPVAVVAPAPARPVAAPPRRDEPKPDMQLAASAPVTPVVVPQSAPSTEPIARPAAPVVPAKPAARPAQIVVQKNQTLADIAKLYDNSVPALMMENNLVSDQVKPGQKIKLPPAGKK</sequence>
<dbReference type="InterPro" id="IPR018392">
    <property type="entry name" value="LysM"/>
</dbReference>
<dbReference type="Pfam" id="PF01476">
    <property type="entry name" value="LysM"/>
    <property type="match status" value="1"/>
</dbReference>
<organism evidence="3 4">
    <name type="scientific">Eiseniibacteriota bacterium</name>
    <dbReference type="NCBI Taxonomy" id="2212470"/>
    <lineage>
        <taxon>Bacteria</taxon>
        <taxon>Candidatus Eiseniibacteriota</taxon>
    </lineage>
</organism>
<evidence type="ECO:0000313" key="4">
    <source>
        <dbReference type="Proteomes" id="UP000696931"/>
    </source>
</evidence>
<comment type="caution">
    <text evidence="3">The sequence shown here is derived from an EMBL/GenBank/DDBJ whole genome shotgun (WGS) entry which is preliminary data.</text>
</comment>
<evidence type="ECO:0000259" key="2">
    <source>
        <dbReference type="PROSITE" id="PS51782"/>
    </source>
</evidence>
<dbReference type="Gene3D" id="3.10.350.10">
    <property type="entry name" value="LysM domain"/>
    <property type="match status" value="1"/>
</dbReference>
<dbReference type="NCBIfam" id="NF033709">
    <property type="entry name" value="PorV_fam"/>
    <property type="match status" value="1"/>
</dbReference>
<dbReference type="PROSITE" id="PS51782">
    <property type="entry name" value="LYSM"/>
    <property type="match status" value="1"/>
</dbReference>
<dbReference type="EMBL" id="JACRIW010000010">
    <property type="protein sequence ID" value="MBI5168069.1"/>
    <property type="molecule type" value="Genomic_DNA"/>
</dbReference>
<dbReference type="Gene3D" id="2.40.160.60">
    <property type="entry name" value="Outer membrane protein transport protein (OMPP1/FadL/TodX)"/>
    <property type="match status" value="1"/>
</dbReference>
<name>A0A933SDN8_UNCEI</name>
<dbReference type="InterPro" id="IPR036779">
    <property type="entry name" value="LysM_dom_sf"/>
</dbReference>
<dbReference type="SMART" id="SM00257">
    <property type="entry name" value="LysM"/>
    <property type="match status" value="1"/>
</dbReference>
<gene>
    <name evidence="3" type="ORF">HZA61_01135</name>
</gene>
<evidence type="ECO:0000256" key="1">
    <source>
        <dbReference type="SAM" id="SignalP"/>
    </source>
</evidence>
<dbReference type="Proteomes" id="UP000696931">
    <property type="component" value="Unassembled WGS sequence"/>
</dbReference>
<feature type="signal peptide" evidence="1">
    <location>
        <begin position="1"/>
        <end position="20"/>
    </location>
</feature>
<dbReference type="AlphaFoldDB" id="A0A933SDN8"/>
<reference evidence="3" key="1">
    <citation type="submission" date="2020-07" db="EMBL/GenBank/DDBJ databases">
        <title>Huge and variable diversity of episymbiotic CPR bacteria and DPANN archaea in groundwater ecosystems.</title>
        <authorList>
            <person name="He C.Y."/>
            <person name="Keren R."/>
            <person name="Whittaker M."/>
            <person name="Farag I.F."/>
            <person name="Doudna J."/>
            <person name="Cate J.H.D."/>
            <person name="Banfield J.F."/>
        </authorList>
    </citation>
    <scope>NUCLEOTIDE SEQUENCE</scope>
    <source>
        <strain evidence="3">NC_groundwater_1813_Pr3_B-0.1um_71_17</strain>
    </source>
</reference>
<protein>
    <submittedName>
        <fullName evidence="3">PorV/PorQ family protein</fullName>
    </submittedName>
</protein>
<evidence type="ECO:0000313" key="3">
    <source>
        <dbReference type="EMBL" id="MBI5168069.1"/>
    </source>
</evidence>
<dbReference type="CDD" id="cd00118">
    <property type="entry name" value="LysM"/>
    <property type="match status" value="1"/>
</dbReference>
<accession>A0A933SDN8</accession>
<keyword evidence="1" id="KW-0732">Signal</keyword>
<dbReference type="SUPFAM" id="SSF54106">
    <property type="entry name" value="LysM domain"/>
    <property type="match status" value="1"/>
</dbReference>
<proteinExistence type="predicted"/>
<feature type="domain" description="LysM" evidence="2">
    <location>
        <begin position="560"/>
        <end position="603"/>
    </location>
</feature>
<feature type="chain" id="PRO_5037164670" evidence="1">
    <location>
        <begin position="21"/>
        <end position="609"/>
    </location>
</feature>